<keyword evidence="2" id="KW-0808">Transferase</keyword>
<gene>
    <name evidence="4" type="ORF">THAPSDRAFT_6370</name>
</gene>
<dbReference type="SUPFAM" id="SSF75217">
    <property type="entry name" value="alpha/beta knot"/>
    <property type="match status" value="1"/>
</dbReference>
<dbReference type="PANTHER" id="PTHR43191">
    <property type="entry name" value="RRNA METHYLTRANSFERASE 3"/>
    <property type="match status" value="1"/>
</dbReference>
<organism evidence="4 5">
    <name type="scientific">Thalassiosira pseudonana</name>
    <name type="common">Marine diatom</name>
    <name type="synonym">Cyclotella nana</name>
    <dbReference type="NCBI Taxonomy" id="35128"/>
    <lineage>
        <taxon>Eukaryota</taxon>
        <taxon>Sar</taxon>
        <taxon>Stramenopiles</taxon>
        <taxon>Ochrophyta</taxon>
        <taxon>Bacillariophyta</taxon>
        <taxon>Coscinodiscophyceae</taxon>
        <taxon>Thalassiosirophycidae</taxon>
        <taxon>Thalassiosirales</taxon>
        <taxon>Thalassiosiraceae</taxon>
        <taxon>Thalassiosira</taxon>
    </lineage>
</organism>
<feature type="domain" description="tRNA/rRNA methyltransferase SpoU type" evidence="3">
    <location>
        <begin position="239"/>
        <end position="354"/>
    </location>
</feature>
<dbReference type="InterPro" id="IPR051259">
    <property type="entry name" value="rRNA_Methyltransferase"/>
</dbReference>
<dbReference type="AlphaFoldDB" id="B8C447"/>
<dbReference type="eggNOG" id="ENOG502QYAM">
    <property type="taxonomic scope" value="Eukaryota"/>
</dbReference>
<sequence>MLYELNHTQQISKGPLIPAYNARNERDSSNEDVALGVGDVGVATVVADAVAVDTFALLAFEATVDDEELACDAALVMAVSAFPALDLAEGEDEEAELELADRLVGVPTPPLLPRKYEGGCNGNAFALGWERRRSRLHNELAKLGIDPNELETQPESFGTAAIRTFNSFLLPKSPGALAVAESPTRAKVVANSISFLLREHKADQERWIQNVDKNRARDDGVSGAAERITSSQPHVKHPITLILDNVRSAHNVGNILRLAEASQVDSVRLCGMTPRPPHPKVLKTAMGAAELVSLGDSEASLSTLQTVLELKSEGVTIIGVETTENSTTLWDANIPAVDDSPVAYIFGNELIGVGECLF</sequence>
<dbReference type="InterPro" id="IPR001537">
    <property type="entry name" value="SpoU_MeTrfase"/>
</dbReference>
<dbReference type="PANTHER" id="PTHR43191:SF7">
    <property type="entry name" value="OBP33PEP LIKE PROTEIN"/>
    <property type="match status" value="1"/>
</dbReference>
<reference evidence="4 5" key="2">
    <citation type="journal article" date="2008" name="Nature">
        <title>The Phaeodactylum genome reveals the evolutionary history of diatom genomes.</title>
        <authorList>
            <person name="Bowler C."/>
            <person name="Allen A.E."/>
            <person name="Badger J.H."/>
            <person name="Grimwood J."/>
            <person name="Jabbari K."/>
            <person name="Kuo A."/>
            <person name="Maheswari U."/>
            <person name="Martens C."/>
            <person name="Maumus F."/>
            <person name="Otillar R.P."/>
            <person name="Rayko E."/>
            <person name="Salamov A."/>
            <person name="Vandepoele K."/>
            <person name="Beszteri B."/>
            <person name="Gruber A."/>
            <person name="Heijde M."/>
            <person name="Katinka M."/>
            <person name="Mock T."/>
            <person name="Valentin K."/>
            <person name="Verret F."/>
            <person name="Berges J.A."/>
            <person name="Brownlee C."/>
            <person name="Cadoret J.P."/>
            <person name="Chiovitti A."/>
            <person name="Choi C.J."/>
            <person name="Coesel S."/>
            <person name="De Martino A."/>
            <person name="Detter J.C."/>
            <person name="Durkin C."/>
            <person name="Falciatore A."/>
            <person name="Fournet J."/>
            <person name="Haruta M."/>
            <person name="Huysman M.J."/>
            <person name="Jenkins B.D."/>
            <person name="Jiroutova K."/>
            <person name="Jorgensen R.E."/>
            <person name="Joubert Y."/>
            <person name="Kaplan A."/>
            <person name="Kroger N."/>
            <person name="Kroth P.G."/>
            <person name="La Roche J."/>
            <person name="Lindquist E."/>
            <person name="Lommer M."/>
            <person name="Martin-Jezequel V."/>
            <person name="Lopez P.J."/>
            <person name="Lucas S."/>
            <person name="Mangogna M."/>
            <person name="McGinnis K."/>
            <person name="Medlin L.K."/>
            <person name="Montsant A."/>
            <person name="Oudot-Le Secq M.P."/>
            <person name="Napoli C."/>
            <person name="Obornik M."/>
            <person name="Parker M.S."/>
            <person name="Petit J.L."/>
            <person name="Porcel B.M."/>
            <person name="Poulsen N."/>
            <person name="Robison M."/>
            <person name="Rychlewski L."/>
            <person name="Rynearson T.A."/>
            <person name="Schmutz J."/>
            <person name="Shapiro H."/>
            <person name="Siaut M."/>
            <person name="Stanley M."/>
            <person name="Sussman M.R."/>
            <person name="Taylor A.R."/>
            <person name="Vardi A."/>
            <person name="von Dassow P."/>
            <person name="Vyverman W."/>
            <person name="Willis A."/>
            <person name="Wyrwicz L.S."/>
            <person name="Rokhsar D.S."/>
            <person name="Weissenbach J."/>
            <person name="Armbrust E.V."/>
            <person name="Green B.R."/>
            <person name="Van de Peer Y."/>
            <person name="Grigoriev I.V."/>
        </authorList>
    </citation>
    <scope>NUCLEOTIDE SEQUENCE [LARGE SCALE GENOMIC DNA]</scope>
    <source>
        <strain evidence="4 5">CCMP1335</strain>
    </source>
</reference>
<dbReference type="InParanoid" id="B8C447"/>
<dbReference type="EMBL" id="CM000643">
    <property type="protein sequence ID" value="EED91268.1"/>
    <property type="molecule type" value="Genomic_DNA"/>
</dbReference>
<dbReference type="KEGG" id="tps:THAPSDRAFT_6370"/>
<reference evidence="4 5" key="1">
    <citation type="journal article" date="2004" name="Science">
        <title>The genome of the diatom Thalassiosira pseudonana: ecology, evolution, and metabolism.</title>
        <authorList>
            <person name="Armbrust E.V."/>
            <person name="Berges J.A."/>
            <person name="Bowler C."/>
            <person name="Green B.R."/>
            <person name="Martinez D."/>
            <person name="Putnam N.H."/>
            <person name="Zhou S."/>
            <person name="Allen A.E."/>
            <person name="Apt K.E."/>
            <person name="Bechner M."/>
            <person name="Brzezinski M.A."/>
            <person name="Chaal B.K."/>
            <person name="Chiovitti A."/>
            <person name="Davis A.K."/>
            <person name="Demarest M.S."/>
            <person name="Detter J.C."/>
            <person name="Glavina T."/>
            <person name="Goodstein D."/>
            <person name="Hadi M.Z."/>
            <person name="Hellsten U."/>
            <person name="Hildebrand M."/>
            <person name="Jenkins B.D."/>
            <person name="Jurka J."/>
            <person name="Kapitonov V.V."/>
            <person name="Kroger N."/>
            <person name="Lau W.W."/>
            <person name="Lane T.W."/>
            <person name="Larimer F.W."/>
            <person name="Lippmeier J.C."/>
            <person name="Lucas S."/>
            <person name="Medina M."/>
            <person name="Montsant A."/>
            <person name="Obornik M."/>
            <person name="Parker M.S."/>
            <person name="Palenik B."/>
            <person name="Pazour G.J."/>
            <person name="Richardson P.M."/>
            <person name="Rynearson T.A."/>
            <person name="Saito M.A."/>
            <person name="Schwartz D.C."/>
            <person name="Thamatrakoln K."/>
            <person name="Valentin K."/>
            <person name="Vardi A."/>
            <person name="Wilkerson F.P."/>
            <person name="Rokhsar D.S."/>
        </authorList>
    </citation>
    <scope>NUCLEOTIDE SEQUENCE [LARGE SCALE GENOMIC DNA]</scope>
    <source>
        <strain evidence="4 5">CCMP1335</strain>
    </source>
</reference>
<dbReference type="GO" id="GO:0003723">
    <property type="term" value="F:RNA binding"/>
    <property type="evidence" value="ECO:0007669"/>
    <property type="project" value="InterPro"/>
</dbReference>
<evidence type="ECO:0000259" key="3">
    <source>
        <dbReference type="Pfam" id="PF00588"/>
    </source>
</evidence>
<dbReference type="GO" id="GO:0008173">
    <property type="term" value="F:RNA methyltransferase activity"/>
    <property type="evidence" value="ECO:0007669"/>
    <property type="project" value="InterPro"/>
</dbReference>
<accession>B8C447</accession>
<dbReference type="Proteomes" id="UP000001449">
    <property type="component" value="Chromosome 6"/>
</dbReference>
<dbReference type="RefSeq" id="XP_002291161.1">
    <property type="nucleotide sequence ID" value="XM_002291125.1"/>
</dbReference>
<evidence type="ECO:0000256" key="2">
    <source>
        <dbReference type="ARBA" id="ARBA00022679"/>
    </source>
</evidence>
<dbReference type="HOGENOM" id="CLU_775003_0_0_1"/>
<dbReference type="Pfam" id="PF00588">
    <property type="entry name" value="SpoU_methylase"/>
    <property type="match status" value="1"/>
</dbReference>
<dbReference type="InterPro" id="IPR029028">
    <property type="entry name" value="Alpha/beta_knot_MTases"/>
</dbReference>
<keyword evidence="5" id="KW-1185">Reference proteome</keyword>
<dbReference type="STRING" id="35128.B8C447"/>
<protein>
    <recommendedName>
        <fullName evidence="3">tRNA/rRNA methyltransferase SpoU type domain-containing protein</fullName>
    </recommendedName>
</protein>
<evidence type="ECO:0000313" key="5">
    <source>
        <dbReference type="Proteomes" id="UP000001449"/>
    </source>
</evidence>
<dbReference type="GO" id="GO:0006396">
    <property type="term" value="P:RNA processing"/>
    <property type="evidence" value="ECO:0007669"/>
    <property type="project" value="InterPro"/>
</dbReference>
<dbReference type="Gene3D" id="3.40.1280.10">
    <property type="match status" value="1"/>
</dbReference>
<dbReference type="InterPro" id="IPR029026">
    <property type="entry name" value="tRNA_m1G_MTases_N"/>
</dbReference>
<evidence type="ECO:0000256" key="1">
    <source>
        <dbReference type="ARBA" id="ARBA00022603"/>
    </source>
</evidence>
<dbReference type="PaxDb" id="35128-Thaps6370"/>
<dbReference type="GO" id="GO:0032259">
    <property type="term" value="P:methylation"/>
    <property type="evidence" value="ECO:0007669"/>
    <property type="project" value="UniProtKB-KW"/>
</dbReference>
<evidence type="ECO:0000313" key="4">
    <source>
        <dbReference type="EMBL" id="EED91268.1"/>
    </source>
</evidence>
<proteinExistence type="predicted"/>
<keyword evidence="1" id="KW-0489">Methyltransferase</keyword>
<name>B8C447_THAPS</name>
<dbReference type="GeneID" id="7453294"/>